<organism evidence="9 10">
    <name type="scientific">Winkia neuii BV029A5</name>
    <dbReference type="NCBI Taxonomy" id="888439"/>
    <lineage>
        <taxon>Bacteria</taxon>
        <taxon>Bacillati</taxon>
        <taxon>Actinomycetota</taxon>
        <taxon>Actinomycetes</taxon>
        <taxon>Actinomycetales</taxon>
        <taxon>Actinomycetaceae</taxon>
        <taxon>Winkia</taxon>
    </lineage>
</organism>
<evidence type="ECO:0000313" key="10">
    <source>
        <dbReference type="Proteomes" id="UP000006075"/>
    </source>
</evidence>
<evidence type="ECO:0000256" key="6">
    <source>
        <dbReference type="ARBA" id="ARBA00023163"/>
    </source>
</evidence>
<evidence type="ECO:0000256" key="5">
    <source>
        <dbReference type="ARBA" id="ARBA00023125"/>
    </source>
</evidence>
<dbReference type="PATRIC" id="fig|888439.3.peg.165"/>
<keyword evidence="5 7" id="KW-0238">DNA-binding</keyword>
<keyword evidence="3" id="KW-0677">Repeat</keyword>
<evidence type="ECO:0000313" key="9">
    <source>
        <dbReference type="EMBL" id="EJZ87901.1"/>
    </source>
</evidence>
<comment type="subunit">
    <text evidence="7">Forms oligomers.</text>
</comment>
<reference evidence="9 10" key="1">
    <citation type="submission" date="2012-07" db="EMBL/GenBank/DDBJ databases">
        <title>The Genome Sequence of Actinomyces neuii subsp. anitratus BVS029A5.</title>
        <authorList>
            <consortium name="The Broad Institute Genome Sequencing Platform"/>
            <person name="Earl A."/>
            <person name="Ward D."/>
            <person name="Feldgarden M."/>
            <person name="Gevers D."/>
            <person name="Saerens B."/>
            <person name="Vaneechoutte M."/>
            <person name="Walker B."/>
            <person name="Young S.K."/>
            <person name="Zeng Q."/>
            <person name="Gargeya S."/>
            <person name="Fitzgerald M."/>
            <person name="Haas B."/>
            <person name="Abouelleil A."/>
            <person name="Alvarado L."/>
            <person name="Arachchi H.M."/>
            <person name="Berlin A."/>
            <person name="Chapman S.B."/>
            <person name="Goldberg J."/>
            <person name="Griggs A."/>
            <person name="Gujja S."/>
            <person name="Hansen M."/>
            <person name="Howarth C."/>
            <person name="Imamovic A."/>
            <person name="Larimer J."/>
            <person name="McCowen C."/>
            <person name="Montmayeur A."/>
            <person name="Murphy C."/>
            <person name="Neiman D."/>
            <person name="Pearson M."/>
            <person name="Priest M."/>
            <person name="Roberts A."/>
            <person name="Saif S."/>
            <person name="Shea T."/>
            <person name="Sisk P."/>
            <person name="Sykes S."/>
            <person name="Wortman J."/>
            <person name="Nusbaum C."/>
            <person name="Birren B."/>
        </authorList>
    </citation>
    <scope>NUCLEOTIDE SEQUENCE [LARGE SCALE GENOMIC DNA]</scope>
    <source>
        <strain evidence="9 10">BVS029A5</strain>
    </source>
</reference>
<name>K0YW45_9ACTO</name>
<dbReference type="Pfam" id="PF02381">
    <property type="entry name" value="MraZ"/>
    <property type="match status" value="2"/>
</dbReference>
<proteinExistence type="inferred from homology"/>
<dbReference type="HOGENOM" id="CLU_107907_0_5_11"/>
<dbReference type="InterPro" id="IPR003444">
    <property type="entry name" value="MraZ"/>
</dbReference>
<comment type="similarity">
    <text evidence="7">Belongs to the MraZ family.</text>
</comment>
<protein>
    <recommendedName>
        <fullName evidence="1 7">Transcriptional regulator MraZ</fullName>
    </recommendedName>
</protein>
<keyword evidence="4 7" id="KW-0805">Transcription regulation</keyword>
<evidence type="ECO:0000256" key="1">
    <source>
        <dbReference type="ARBA" id="ARBA00013860"/>
    </source>
</evidence>
<dbReference type="InterPro" id="IPR020603">
    <property type="entry name" value="MraZ_dom"/>
</dbReference>
<dbReference type="HAMAP" id="MF_01008">
    <property type="entry name" value="MraZ"/>
    <property type="match status" value="1"/>
</dbReference>
<dbReference type="PANTHER" id="PTHR34701">
    <property type="entry name" value="TRANSCRIPTIONAL REGULATOR MRAZ"/>
    <property type="match status" value="1"/>
</dbReference>
<dbReference type="CDD" id="cd16321">
    <property type="entry name" value="MraZ_C"/>
    <property type="match status" value="1"/>
</dbReference>
<dbReference type="CDD" id="cd16320">
    <property type="entry name" value="MraZ_N"/>
    <property type="match status" value="1"/>
</dbReference>
<dbReference type="SUPFAM" id="SSF89447">
    <property type="entry name" value="AbrB/MazE/MraZ-like"/>
    <property type="match status" value="1"/>
</dbReference>
<dbReference type="PANTHER" id="PTHR34701:SF1">
    <property type="entry name" value="TRANSCRIPTIONAL REGULATOR MRAZ"/>
    <property type="match status" value="1"/>
</dbReference>
<dbReference type="GO" id="GO:0000976">
    <property type="term" value="F:transcription cis-regulatory region binding"/>
    <property type="evidence" value="ECO:0007669"/>
    <property type="project" value="TreeGrafter"/>
</dbReference>
<accession>K0YW45</accession>
<dbReference type="eggNOG" id="COG2001">
    <property type="taxonomic scope" value="Bacteria"/>
</dbReference>
<dbReference type="InterPro" id="IPR037914">
    <property type="entry name" value="SpoVT-AbrB_sf"/>
</dbReference>
<dbReference type="GO" id="GO:0003700">
    <property type="term" value="F:DNA-binding transcription factor activity"/>
    <property type="evidence" value="ECO:0007669"/>
    <property type="project" value="UniProtKB-UniRule"/>
</dbReference>
<feature type="domain" description="SpoVT-AbrB" evidence="8">
    <location>
        <begin position="14"/>
        <end position="56"/>
    </location>
</feature>
<dbReference type="InterPro" id="IPR035642">
    <property type="entry name" value="MraZ_N"/>
</dbReference>
<dbReference type="GO" id="GO:0005737">
    <property type="term" value="C:cytoplasm"/>
    <property type="evidence" value="ECO:0007669"/>
    <property type="project" value="UniProtKB-UniRule"/>
</dbReference>
<dbReference type="InterPro" id="IPR038619">
    <property type="entry name" value="MraZ_sf"/>
</dbReference>
<comment type="subcellular location">
    <subcellularLocation>
        <location evidence="7">Cytoplasm</location>
        <location evidence="7">Nucleoid</location>
    </subcellularLocation>
</comment>
<dbReference type="InterPro" id="IPR007159">
    <property type="entry name" value="SpoVT-AbrB_dom"/>
</dbReference>
<keyword evidence="2 7" id="KW-0963">Cytoplasm</keyword>
<comment type="caution">
    <text evidence="9">The sequence shown here is derived from an EMBL/GenBank/DDBJ whole genome shotgun (WGS) entry which is preliminary data.</text>
</comment>
<keyword evidence="10" id="KW-1185">Reference proteome</keyword>
<evidence type="ECO:0000256" key="4">
    <source>
        <dbReference type="ARBA" id="ARBA00023015"/>
    </source>
</evidence>
<dbReference type="GO" id="GO:0009295">
    <property type="term" value="C:nucleoid"/>
    <property type="evidence" value="ECO:0007669"/>
    <property type="project" value="UniProtKB-SubCell"/>
</dbReference>
<dbReference type="PROSITE" id="PS51740">
    <property type="entry name" value="SPOVT_ABRB"/>
    <property type="match status" value="2"/>
</dbReference>
<dbReference type="Gene3D" id="3.40.1550.20">
    <property type="entry name" value="Transcriptional regulator MraZ domain"/>
    <property type="match status" value="1"/>
</dbReference>
<sequence length="152" mass="17346">MELSGEEVRVFLGTAEPKLDDKGRLILPSRYREELSNGLVLTRGQDRCLYMFTSQEFANMYEELRRAPISSRQARDFVRIMLSGAMDDKPDKQGRITIPALLRTYAGLKRDVTVIGAGSRIEIWDQASWQKYLAEHEQAFSDTAEEVIPGLF</sequence>
<dbReference type="EMBL" id="AGWP01000002">
    <property type="protein sequence ID" value="EJZ87901.1"/>
    <property type="molecule type" value="Genomic_DNA"/>
</dbReference>
<dbReference type="AlphaFoldDB" id="K0YW45"/>
<evidence type="ECO:0000259" key="8">
    <source>
        <dbReference type="PROSITE" id="PS51740"/>
    </source>
</evidence>
<dbReference type="Proteomes" id="UP000006075">
    <property type="component" value="Unassembled WGS sequence"/>
</dbReference>
<evidence type="ECO:0000256" key="3">
    <source>
        <dbReference type="ARBA" id="ARBA00022737"/>
    </source>
</evidence>
<dbReference type="GO" id="GO:2000143">
    <property type="term" value="P:negative regulation of DNA-templated transcription initiation"/>
    <property type="evidence" value="ECO:0007669"/>
    <property type="project" value="TreeGrafter"/>
</dbReference>
<dbReference type="InterPro" id="IPR035644">
    <property type="entry name" value="MraZ_C"/>
</dbReference>
<keyword evidence="6 7" id="KW-0804">Transcription</keyword>
<evidence type="ECO:0000256" key="7">
    <source>
        <dbReference type="HAMAP-Rule" id="MF_01008"/>
    </source>
</evidence>
<gene>
    <name evidence="7" type="primary">mraZ</name>
    <name evidence="9" type="ORF">HMPREF9240_00160</name>
</gene>
<evidence type="ECO:0000256" key="2">
    <source>
        <dbReference type="ARBA" id="ARBA00022490"/>
    </source>
</evidence>
<feature type="domain" description="SpoVT-AbrB" evidence="8">
    <location>
        <begin position="85"/>
        <end position="128"/>
    </location>
</feature>
<dbReference type="NCBIfam" id="TIGR00242">
    <property type="entry name" value="division/cell wall cluster transcriptional repressor MraZ"/>
    <property type="match status" value="1"/>
</dbReference>